<dbReference type="FunCoup" id="A0A507B8W4">
    <property type="interactions" value="646"/>
</dbReference>
<dbReference type="RefSeq" id="XP_030997834.1">
    <property type="nucleotide sequence ID" value="XM_031138494.1"/>
</dbReference>
<dbReference type="Proteomes" id="UP000319257">
    <property type="component" value="Unassembled WGS sequence"/>
</dbReference>
<dbReference type="InterPro" id="IPR015797">
    <property type="entry name" value="NUDIX_hydrolase-like_dom_sf"/>
</dbReference>
<reference evidence="3 4" key="1">
    <citation type="submission" date="2019-06" db="EMBL/GenBank/DDBJ databases">
        <title>Draft genome sequence of the filamentous fungus Phialemoniopsis curvata isolated from diesel fuel.</title>
        <authorList>
            <person name="Varaljay V.A."/>
            <person name="Lyon W.J."/>
            <person name="Crouch A.L."/>
            <person name="Drake C.E."/>
            <person name="Hollomon J.M."/>
            <person name="Nadeau L.J."/>
            <person name="Nunn H.S."/>
            <person name="Stevenson B.S."/>
            <person name="Bojanowski C.L."/>
            <person name="Crookes-Goodson W.J."/>
        </authorList>
    </citation>
    <scope>NUCLEOTIDE SEQUENCE [LARGE SCALE GENOMIC DNA]</scope>
    <source>
        <strain evidence="3 4">D216</strain>
    </source>
</reference>
<dbReference type="Pfam" id="PF00293">
    <property type="entry name" value="NUDIX"/>
    <property type="match status" value="1"/>
</dbReference>
<evidence type="ECO:0000313" key="4">
    <source>
        <dbReference type="Proteomes" id="UP000319257"/>
    </source>
</evidence>
<evidence type="ECO:0000256" key="1">
    <source>
        <dbReference type="ARBA" id="ARBA00022801"/>
    </source>
</evidence>
<dbReference type="CDD" id="cd18888">
    <property type="entry name" value="NUDIX_ADPRase_Nudt5"/>
    <property type="match status" value="1"/>
</dbReference>
<dbReference type="PROSITE" id="PS51462">
    <property type="entry name" value="NUDIX"/>
    <property type="match status" value="1"/>
</dbReference>
<dbReference type="GO" id="GO:0047631">
    <property type="term" value="F:ADP-ribose diphosphatase activity"/>
    <property type="evidence" value="ECO:0007669"/>
    <property type="project" value="TreeGrafter"/>
</dbReference>
<dbReference type="OrthoDB" id="10249920at2759"/>
<keyword evidence="4" id="KW-1185">Reference proteome</keyword>
<dbReference type="GO" id="GO:0005829">
    <property type="term" value="C:cytosol"/>
    <property type="evidence" value="ECO:0007669"/>
    <property type="project" value="TreeGrafter"/>
</dbReference>
<dbReference type="GO" id="GO:0019693">
    <property type="term" value="P:ribose phosphate metabolic process"/>
    <property type="evidence" value="ECO:0007669"/>
    <property type="project" value="TreeGrafter"/>
</dbReference>
<gene>
    <name evidence="3" type="ORF">E0L32_004118</name>
</gene>
<protein>
    <recommendedName>
        <fullName evidence="2">Nudix hydrolase domain-containing protein</fullName>
    </recommendedName>
</protein>
<accession>A0A507B8W4</accession>
<evidence type="ECO:0000313" key="3">
    <source>
        <dbReference type="EMBL" id="TPX16123.1"/>
    </source>
</evidence>
<dbReference type="InterPro" id="IPR000086">
    <property type="entry name" value="NUDIX_hydrolase_dom"/>
</dbReference>
<dbReference type="PANTHER" id="PTHR11839:SF1">
    <property type="entry name" value="ADP-SUGAR PYROPHOSPHATASE"/>
    <property type="match status" value="1"/>
</dbReference>
<dbReference type="GO" id="GO:0006753">
    <property type="term" value="P:nucleoside phosphate metabolic process"/>
    <property type="evidence" value="ECO:0007669"/>
    <property type="project" value="TreeGrafter"/>
</dbReference>
<feature type="domain" description="Nudix hydrolase" evidence="2">
    <location>
        <begin position="128"/>
        <end position="273"/>
    </location>
</feature>
<dbReference type="InterPro" id="IPR020476">
    <property type="entry name" value="Nudix_hydrolase"/>
</dbReference>
<evidence type="ECO:0000259" key="2">
    <source>
        <dbReference type="PROSITE" id="PS51462"/>
    </source>
</evidence>
<dbReference type="PANTHER" id="PTHR11839">
    <property type="entry name" value="UDP/ADP-SUGAR PYROPHOSPHATASE"/>
    <property type="match status" value="1"/>
</dbReference>
<name>A0A507B8W4_9PEZI</name>
<dbReference type="STRING" id="1093900.A0A507B8W4"/>
<dbReference type="SUPFAM" id="SSF55811">
    <property type="entry name" value="Nudix"/>
    <property type="match status" value="1"/>
</dbReference>
<dbReference type="InParanoid" id="A0A507B8W4"/>
<dbReference type="EMBL" id="SKBQ01000019">
    <property type="protein sequence ID" value="TPX16123.1"/>
    <property type="molecule type" value="Genomic_DNA"/>
</dbReference>
<dbReference type="AlphaFoldDB" id="A0A507B8W4"/>
<sequence length="289" mass="31637">MISSNSNARDCPSSSSKFGLPFDAVPRDRWVGMLPHSPPACRRHDPAENPALRSITACVALLEPSTGASHVVGLFTMLKQAARVVSTEILESSNAKWLKLIKINYEDQNGKLRTWEAMRRPTRPGHCPVDATQLVAVLSRPTGPEILLEKQFRPPIDKVCIEFPAGLVDPGETPEESAVRELLEETGYVGEVVPDRTGGPRPILYSAPASSAGGDSSSTYMIHVKIDLEQAENKTPKPQLEEGEFIECFTVPLKDLYNECRKLEAQGFGIDGKVGAFAEGIESAREWQL</sequence>
<dbReference type="PRINTS" id="PR00502">
    <property type="entry name" value="NUDIXFAMILY"/>
</dbReference>
<dbReference type="GeneID" id="41971565"/>
<comment type="caution">
    <text evidence="3">The sequence shown here is derived from an EMBL/GenBank/DDBJ whole genome shotgun (WGS) entry which is preliminary data.</text>
</comment>
<proteinExistence type="predicted"/>
<keyword evidence="1" id="KW-0378">Hydrolase</keyword>
<dbReference type="Gene3D" id="3.90.79.10">
    <property type="entry name" value="Nucleoside Triphosphate Pyrophosphohydrolase"/>
    <property type="match status" value="1"/>
</dbReference>
<dbReference type="GO" id="GO:0005634">
    <property type="term" value="C:nucleus"/>
    <property type="evidence" value="ECO:0007669"/>
    <property type="project" value="TreeGrafter"/>
</dbReference>
<organism evidence="3 4">
    <name type="scientific">Thyridium curvatum</name>
    <dbReference type="NCBI Taxonomy" id="1093900"/>
    <lineage>
        <taxon>Eukaryota</taxon>
        <taxon>Fungi</taxon>
        <taxon>Dikarya</taxon>
        <taxon>Ascomycota</taxon>
        <taxon>Pezizomycotina</taxon>
        <taxon>Sordariomycetes</taxon>
        <taxon>Sordariomycetidae</taxon>
        <taxon>Thyridiales</taxon>
        <taxon>Thyridiaceae</taxon>
        <taxon>Thyridium</taxon>
    </lineage>
</organism>